<feature type="compositionally biased region" description="Basic and acidic residues" evidence="1">
    <location>
        <begin position="208"/>
        <end position="217"/>
    </location>
</feature>
<dbReference type="AlphaFoldDB" id="A0A7E6E8A0"/>
<dbReference type="KEGG" id="pdic:118501788"/>
<dbReference type="RefSeq" id="XP_035887310.1">
    <property type="nucleotide sequence ID" value="XM_036031417.1"/>
</dbReference>
<sequence>MLWVARALAQVMRPSRLGRAHAPPGLGWAGHEAARALRLAESSATQAEGGGGGKVPVTSGSPGSGRAGRGGAWGRKRPRIGARSPFTPSTKVCGRARRGSAHPQLAAAAPLKPFAPGIPPTPPPPRALEPTVGAVGAGEARVQREEGRIEKNLLLDEIKANTGPSALPPPPCPSRACRRLPGLHGNSFSRLPGRPFAVTRRKSFLSRGRWETKDVGSGRKGPTWPPPDSYPLPSQHNRVWGPGASPGSLVDT</sequence>
<dbReference type="GeneID" id="118501788"/>
<feature type="compositionally biased region" description="Gly residues" evidence="1">
    <location>
        <begin position="62"/>
        <end position="73"/>
    </location>
</feature>
<reference evidence="3" key="1">
    <citation type="submission" date="2025-08" db="UniProtKB">
        <authorList>
            <consortium name="RefSeq"/>
        </authorList>
    </citation>
    <scope>IDENTIFICATION</scope>
    <source>
        <tissue evidence="3">Muscle</tissue>
    </source>
</reference>
<organism evidence="2 3">
    <name type="scientific">Phyllostomus discolor</name>
    <name type="common">pale spear-nosed bat</name>
    <dbReference type="NCBI Taxonomy" id="89673"/>
    <lineage>
        <taxon>Eukaryota</taxon>
        <taxon>Metazoa</taxon>
        <taxon>Chordata</taxon>
        <taxon>Craniata</taxon>
        <taxon>Vertebrata</taxon>
        <taxon>Euteleostomi</taxon>
        <taxon>Mammalia</taxon>
        <taxon>Eutheria</taxon>
        <taxon>Laurasiatheria</taxon>
        <taxon>Chiroptera</taxon>
        <taxon>Yangochiroptera</taxon>
        <taxon>Phyllostomidae</taxon>
        <taxon>Phyllostominae</taxon>
        <taxon>Phyllostomus</taxon>
    </lineage>
</organism>
<gene>
    <name evidence="3" type="primary">LOC118501788</name>
</gene>
<evidence type="ECO:0000313" key="2">
    <source>
        <dbReference type="Proteomes" id="UP000504628"/>
    </source>
</evidence>
<dbReference type="Proteomes" id="UP000504628">
    <property type="component" value="Chromosome 7"/>
</dbReference>
<keyword evidence="2" id="KW-1185">Reference proteome</keyword>
<feature type="region of interest" description="Disordered" evidence="1">
    <location>
        <begin position="202"/>
        <end position="252"/>
    </location>
</feature>
<evidence type="ECO:0000256" key="1">
    <source>
        <dbReference type="SAM" id="MobiDB-lite"/>
    </source>
</evidence>
<accession>A0A7E6E8A0</accession>
<feature type="region of interest" description="Disordered" evidence="1">
    <location>
        <begin position="42"/>
        <end position="99"/>
    </location>
</feature>
<protein>
    <submittedName>
        <fullName evidence="3">Uncharacterized protein LOC118501788</fullName>
    </submittedName>
</protein>
<evidence type="ECO:0000313" key="3">
    <source>
        <dbReference type="RefSeq" id="XP_035887310.1"/>
    </source>
</evidence>
<name>A0A7E6E8A0_9CHIR</name>
<dbReference type="InParanoid" id="A0A7E6E8A0"/>
<proteinExistence type="predicted"/>